<feature type="signal peptide" evidence="4">
    <location>
        <begin position="1"/>
        <end position="16"/>
    </location>
</feature>
<evidence type="ECO:0000313" key="5">
    <source>
        <dbReference type="EMBL" id="CCD68055.1"/>
    </source>
</evidence>
<dbReference type="CDD" id="cd00112">
    <property type="entry name" value="LDLa"/>
    <property type="match status" value="1"/>
</dbReference>
<evidence type="ECO:0000256" key="4">
    <source>
        <dbReference type="SAM" id="SignalP"/>
    </source>
</evidence>
<feature type="transmembrane region" description="Helical" evidence="3">
    <location>
        <begin position="117"/>
        <end position="138"/>
    </location>
</feature>
<dbReference type="Bgee" id="WBGene00021333">
    <property type="expression patterns" value="Expressed in pharyngeal muscle cell (C elegans) and 3 other cell types or tissues"/>
</dbReference>
<gene>
    <name evidence="5" type="ORF">CELE_Y34D9A.8</name>
    <name evidence="5 7" type="ORF">Y34D9A.8</name>
</gene>
<evidence type="ECO:0000313" key="7">
    <source>
        <dbReference type="WormBase" id="Y34D9A.8b"/>
    </source>
</evidence>
<dbReference type="PaxDb" id="6239-Y34D9A.8b"/>
<dbReference type="InterPro" id="IPR036055">
    <property type="entry name" value="LDL_receptor-like_sf"/>
</dbReference>
<dbReference type="PROSITE" id="PS01209">
    <property type="entry name" value="LDLRA_1"/>
    <property type="match status" value="1"/>
</dbReference>
<keyword evidence="3" id="KW-1133">Transmembrane helix</keyword>
<dbReference type="OMA" id="AQYDLCN"/>
<proteinExistence type="predicted"/>
<keyword evidence="3" id="KW-0472">Membrane</keyword>
<dbReference type="eggNOG" id="ENOG502SAK3">
    <property type="taxonomic scope" value="Eukaryota"/>
</dbReference>
<protein>
    <submittedName>
        <fullName evidence="5">Low-density lipoprotein receptor domain class A</fullName>
    </submittedName>
</protein>
<keyword evidence="4" id="KW-0732">Signal</keyword>
<keyword evidence="6" id="KW-1185">Reference proteome</keyword>
<organism evidence="5 6">
    <name type="scientific">Caenorhabditis elegans</name>
    <dbReference type="NCBI Taxonomy" id="6239"/>
    <lineage>
        <taxon>Eukaryota</taxon>
        <taxon>Metazoa</taxon>
        <taxon>Ecdysozoa</taxon>
        <taxon>Nematoda</taxon>
        <taxon>Chromadorea</taxon>
        <taxon>Rhabditida</taxon>
        <taxon>Rhabditina</taxon>
        <taxon>Rhabditomorpha</taxon>
        <taxon>Rhabditoidea</taxon>
        <taxon>Rhabditidae</taxon>
        <taxon>Peloderinae</taxon>
        <taxon>Caenorhabditis</taxon>
    </lineage>
</organism>
<dbReference type="PANTHER" id="PTHR46876:SF1">
    <property type="entry name" value="LOW-DENSITY LIPOPROTEIN RECEPTOR-RELATED PROTEIN 11"/>
    <property type="match status" value="1"/>
</dbReference>
<evidence type="ECO:0000256" key="3">
    <source>
        <dbReference type="SAM" id="Phobius"/>
    </source>
</evidence>
<reference evidence="5 6" key="1">
    <citation type="journal article" date="1998" name="Science">
        <title>Genome sequence of the nematode C. elegans: a platform for investigating biology.</title>
        <authorList>
            <consortium name="The C. elegans sequencing consortium"/>
            <person name="Sulson J.E."/>
            <person name="Waterston R."/>
        </authorList>
    </citation>
    <scope>NUCLEOTIDE SEQUENCE [LARGE SCALE GENOMIC DNA]</scope>
    <source>
        <strain evidence="5 6">Bristol N2</strain>
    </source>
</reference>
<keyword evidence="5" id="KW-0449">Lipoprotein</keyword>
<name>A4UVM2_CAEEL</name>
<feature type="disulfide bond" evidence="2">
    <location>
        <begin position="44"/>
        <end position="62"/>
    </location>
</feature>
<feature type="disulfide bond" evidence="2">
    <location>
        <begin position="56"/>
        <end position="71"/>
    </location>
</feature>
<dbReference type="Pfam" id="PF00057">
    <property type="entry name" value="Ldl_recept_a"/>
    <property type="match status" value="1"/>
</dbReference>
<dbReference type="WormBase" id="Y34D9A.8b">
    <property type="protein sequence ID" value="CE40314"/>
    <property type="gene ID" value="WBGene00021333"/>
</dbReference>
<comment type="caution">
    <text evidence="2">Lacks conserved residue(s) required for the propagation of feature annotation.</text>
</comment>
<dbReference type="AGR" id="WB:WBGene00021333"/>
<dbReference type="UCSC" id="Y34D9A.8b">
    <property type="organism name" value="c. elegans"/>
</dbReference>
<feature type="chain" id="PRO_5002674756" evidence="4">
    <location>
        <begin position="17"/>
        <end position="178"/>
    </location>
</feature>
<dbReference type="HOGENOM" id="CLU_1612321_0_0_1"/>
<keyword evidence="5" id="KW-0675">Receptor</keyword>
<dbReference type="InParanoid" id="A4UVM2"/>
<dbReference type="PROSITE" id="PS50068">
    <property type="entry name" value="LDLRA_2"/>
    <property type="match status" value="1"/>
</dbReference>
<dbReference type="ExpressionAtlas" id="A4UVM2">
    <property type="expression patterns" value="baseline"/>
</dbReference>
<dbReference type="SMART" id="SM00192">
    <property type="entry name" value="LDLa"/>
    <property type="match status" value="1"/>
</dbReference>
<dbReference type="SMR" id="A4UVM2"/>
<dbReference type="FunCoup" id="A4UVM2">
    <property type="interactions" value="18"/>
</dbReference>
<dbReference type="Proteomes" id="UP000001940">
    <property type="component" value="Chromosome I"/>
</dbReference>
<evidence type="ECO:0000313" key="6">
    <source>
        <dbReference type="Proteomes" id="UP000001940"/>
    </source>
</evidence>
<dbReference type="InterPro" id="IPR023415">
    <property type="entry name" value="LDLR_class-A_CS"/>
</dbReference>
<dbReference type="Gene3D" id="4.10.400.10">
    <property type="entry name" value="Low-density Lipoprotein Receptor"/>
    <property type="match status" value="1"/>
</dbReference>
<dbReference type="EMBL" id="BX284601">
    <property type="protein sequence ID" value="CCD68055.1"/>
    <property type="molecule type" value="Genomic_DNA"/>
</dbReference>
<dbReference type="PANTHER" id="PTHR46876">
    <property type="entry name" value="LOW-DENSITY LIPOPROTEIN RECEPTOR-RELATED PROTEIN 11"/>
    <property type="match status" value="1"/>
</dbReference>
<evidence type="ECO:0000256" key="2">
    <source>
        <dbReference type="PROSITE-ProRule" id="PRU00124"/>
    </source>
</evidence>
<dbReference type="OrthoDB" id="6076617at2759"/>
<keyword evidence="1 2" id="KW-1015">Disulfide bond</keyword>
<dbReference type="AlphaFoldDB" id="A4UVM2"/>
<evidence type="ECO:0000256" key="1">
    <source>
        <dbReference type="ARBA" id="ARBA00023157"/>
    </source>
</evidence>
<sequence length="178" mass="19842">MNAQFLIFLMIYRVNSQYEPQSNIDRLAQRPVLPQCPREWEWACRNGECIAHYDVCDGITQCTDGSDEWNCEARGGAPMAREGVAQPRQTNVQATVAAVKETTTITAESSGTVTIQYSHIFFAFVAFFVLSVAVVAVIRRRSRQKSGFRNRRGGGHGGPSILQQDSDEDDILISSMYS</sequence>
<dbReference type="InterPro" id="IPR002172">
    <property type="entry name" value="LDrepeatLR_classA_rpt"/>
</dbReference>
<accession>A4UVM2</accession>
<dbReference type="SUPFAM" id="SSF57424">
    <property type="entry name" value="LDL receptor-like module"/>
    <property type="match status" value="1"/>
</dbReference>
<keyword evidence="3" id="KW-0812">Transmembrane</keyword>